<reference evidence="2 3" key="1">
    <citation type="journal article" date="2014" name="Int. J. Syst. Evol. Microbiol.">
        <title>Complete genome sequence of Corynebacterium casei LMG S-19264T (=DSM 44701T), isolated from a smear-ripened cheese.</title>
        <authorList>
            <consortium name="US DOE Joint Genome Institute (JGI-PGF)"/>
            <person name="Walter F."/>
            <person name="Albersmeier A."/>
            <person name="Kalinowski J."/>
            <person name="Ruckert C."/>
        </authorList>
    </citation>
    <scope>NUCLEOTIDE SEQUENCE [LARGE SCALE GENOMIC DNA]</scope>
    <source>
        <strain evidence="2 3">CGMCC 1.15896</strain>
    </source>
</reference>
<dbReference type="Proteomes" id="UP000596977">
    <property type="component" value="Unassembled WGS sequence"/>
</dbReference>
<dbReference type="AlphaFoldDB" id="A0A916VZJ8"/>
<comment type="caution">
    <text evidence="2">The sequence shown here is derived from an EMBL/GenBank/DDBJ whole genome shotgun (WGS) entry which is preliminary data.</text>
</comment>
<gene>
    <name evidence="2" type="ORF">GCM10011499_26660</name>
</gene>
<evidence type="ECO:0000313" key="2">
    <source>
        <dbReference type="EMBL" id="GGA55152.1"/>
    </source>
</evidence>
<evidence type="ECO:0000256" key="1">
    <source>
        <dbReference type="SAM" id="Phobius"/>
    </source>
</evidence>
<keyword evidence="1" id="KW-0472">Membrane</keyword>
<dbReference type="EMBL" id="BMKB01000004">
    <property type="protein sequence ID" value="GGA55152.1"/>
    <property type="molecule type" value="Genomic_DNA"/>
</dbReference>
<evidence type="ECO:0000313" key="3">
    <source>
        <dbReference type="Proteomes" id="UP000596977"/>
    </source>
</evidence>
<feature type="transmembrane region" description="Helical" evidence="1">
    <location>
        <begin position="33"/>
        <end position="52"/>
    </location>
</feature>
<sequence>MSINLIGHVLLAIGVLGMAGVLLLAWRNFSTVPFGPVLGTWFLFIFLVMSILNDIGVL</sequence>
<feature type="transmembrane region" description="Helical" evidence="1">
    <location>
        <begin position="6"/>
        <end position="26"/>
    </location>
</feature>
<protein>
    <submittedName>
        <fullName evidence="2">Uncharacterized protein</fullName>
    </submittedName>
</protein>
<organism evidence="2 3">
    <name type="scientific">Pelagibacterium lentulum</name>
    <dbReference type="NCBI Taxonomy" id="2029865"/>
    <lineage>
        <taxon>Bacteria</taxon>
        <taxon>Pseudomonadati</taxon>
        <taxon>Pseudomonadota</taxon>
        <taxon>Alphaproteobacteria</taxon>
        <taxon>Hyphomicrobiales</taxon>
        <taxon>Devosiaceae</taxon>
        <taxon>Pelagibacterium</taxon>
    </lineage>
</organism>
<proteinExistence type="predicted"/>
<keyword evidence="1" id="KW-0812">Transmembrane</keyword>
<name>A0A916VZJ8_9HYPH</name>
<keyword evidence="1" id="KW-1133">Transmembrane helix</keyword>
<accession>A0A916VZJ8</accession>
<keyword evidence="3" id="KW-1185">Reference proteome</keyword>